<dbReference type="Gene3D" id="2.30.40.10">
    <property type="entry name" value="Urease, subunit C, domain 1"/>
    <property type="match status" value="1"/>
</dbReference>
<dbReference type="CDD" id="cd01300">
    <property type="entry name" value="YtcJ_like"/>
    <property type="match status" value="1"/>
</dbReference>
<proteinExistence type="predicted"/>
<comment type="caution">
    <text evidence="2">The sequence shown here is derived from an EMBL/GenBank/DDBJ whole genome shotgun (WGS) entry which is preliminary data.</text>
</comment>
<dbReference type="RefSeq" id="WP_202381767.1">
    <property type="nucleotide sequence ID" value="NZ_BAAAMA010000002.1"/>
</dbReference>
<protein>
    <submittedName>
        <fullName evidence="2">Amidohydrolase</fullName>
    </submittedName>
</protein>
<keyword evidence="3" id="KW-1185">Reference proteome</keyword>
<feature type="domain" description="Amidohydrolase 3" evidence="1">
    <location>
        <begin position="58"/>
        <end position="529"/>
    </location>
</feature>
<dbReference type="InterPro" id="IPR011059">
    <property type="entry name" value="Metal-dep_hydrolase_composite"/>
</dbReference>
<dbReference type="InterPro" id="IPR032466">
    <property type="entry name" value="Metal_Hydrolase"/>
</dbReference>
<dbReference type="SUPFAM" id="SSF51338">
    <property type="entry name" value="Composite domain of metallo-dependent hydrolases"/>
    <property type="match status" value="1"/>
</dbReference>
<evidence type="ECO:0000259" key="1">
    <source>
        <dbReference type="Pfam" id="PF07969"/>
    </source>
</evidence>
<dbReference type="InterPro" id="IPR033932">
    <property type="entry name" value="YtcJ-like"/>
</dbReference>
<organism evidence="2 3">
    <name type="scientific">Leucobacter chromiireducens subsp. chromiireducens</name>
    <dbReference type="NCBI Taxonomy" id="660067"/>
    <lineage>
        <taxon>Bacteria</taxon>
        <taxon>Bacillati</taxon>
        <taxon>Actinomycetota</taxon>
        <taxon>Actinomycetes</taxon>
        <taxon>Micrococcales</taxon>
        <taxon>Microbacteriaceae</taxon>
        <taxon>Leucobacter</taxon>
    </lineage>
</organism>
<evidence type="ECO:0000313" key="3">
    <source>
        <dbReference type="Proteomes" id="UP001646141"/>
    </source>
</evidence>
<gene>
    <name evidence="2" type="ORF">D3226_07250</name>
</gene>
<dbReference type="PANTHER" id="PTHR22642">
    <property type="entry name" value="IMIDAZOLONEPROPIONASE"/>
    <property type="match status" value="1"/>
</dbReference>
<dbReference type="Gene3D" id="3.10.310.70">
    <property type="match status" value="1"/>
</dbReference>
<sequence>MVETMFTHPRILADTGAANATPAETGTDAILVSDGIITAVGGRHELRERAPHASEVPLPGRAVVAGFHDAHIHLGSVARSLSALDLRDCASLAEALGRVREYLVAHPGAGWVVGGRYDSNRWSSGVPTRHDLDAVCADRPIALASLDGHSAWLNTAGLRAAGIDRNTPDPVGGDIAREADGREPAGVVRESISDEVRELSERGMDPELPRLLRAAQDIVLAQGITHVTDLDEGATRRALSGLRDSGALKIRVHKGIPMSDLDVAIEAGWRTGDGDRWLTVGPVKLFSDGALGSHSAHMGEDFADAPGNVGIEVLRCEELAALVGRANRAGIAVATHAIGDRANRLVLDAYAEHVELTRAMGLRNRVEHAQHIALEDLPRFRALGVVASLQATHCTTDYALAAQRIGQRRLANYAWRSLLDSGAALAFGSDAPIEPTPPMFGVHAAVTRQDRTGEPLGGFEPHERLSVREALSAYSAGAAYAAGLEHRVGRIAPGQYADFVALTDDPTAIDPTALASVTSAATVIDGDVAFVRE</sequence>
<dbReference type="Pfam" id="PF07969">
    <property type="entry name" value="Amidohydro_3"/>
    <property type="match status" value="1"/>
</dbReference>
<dbReference type="InterPro" id="IPR013108">
    <property type="entry name" value="Amidohydro_3"/>
</dbReference>
<dbReference type="Gene3D" id="3.20.20.140">
    <property type="entry name" value="Metal-dependent hydrolases"/>
    <property type="match status" value="1"/>
</dbReference>
<accession>A0ABS1SNM3</accession>
<dbReference type="EMBL" id="QYAD01000002">
    <property type="protein sequence ID" value="MBL3689756.1"/>
    <property type="molecule type" value="Genomic_DNA"/>
</dbReference>
<dbReference type="PANTHER" id="PTHR22642:SF2">
    <property type="entry name" value="PROTEIN LONG AFTER FAR-RED 3"/>
    <property type="match status" value="1"/>
</dbReference>
<dbReference type="Proteomes" id="UP001646141">
    <property type="component" value="Unassembled WGS sequence"/>
</dbReference>
<reference evidence="2 3" key="1">
    <citation type="submission" date="2018-09" db="EMBL/GenBank/DDBJ databases">
        <title>Comparative genomics of Leucobacter spp.</title>
        <authorList>
            <person name="Reis A.C."/>
            <person name="Kolvenbach B.A."/>
            <person name="Corvini P.F.X."/>
            <person name="Nunes O.C."/>
        </authorList>
    </citation>
    <scope>NUCLEOTIDE SEQUENCE [LARGE SCALE GENOMIC DNA]</scope>
    <source>
        <strain evidence="2 3">L-1</strain>
    </source>
</reference>
<evidence type="ECO:0000313" key="2">
    <source>
        <dbReference type="EMBL" id="MBL3689756.1"/>
    </source>
</evidence>
<name>A0ABS1SNM3_9MICO</name>
<dbReference type="SUPFAM" id="SSF51556">
    <property type="entry name" value="Metallo-dependent hydrolases"/>
    <property type="match status" value="1"/>
</dbReference>